<reference evidence="1" key="1">
    <citation type="submission" date="2023-10" db="EMBL/GenBank/DDBJ databases">
        <title>Genome assemblies of two species of porcelain crab, Petrolisthes cinctipes and Petrolisthes manimaculis (Anomura: Porcellanidae).</title>
        <authorList>
            <person name="Angst P."/>
        </authorList>
    </citation>
    <scope>NUCLEOTIDE SEQUENCE</scope>
    <source>
        <strain evidence="1">PB745_01</strain>
        <tissue evidence="1">Gill</tissue>
    </source>
</reference>
<feature type="non-terminal residue" evidence="1">
    <location>
        <position position="1"/>
    </location>
</feature>
<accession>A0AAE1KFY4</accession>
<evidence type="ECO:0000313" key="2">
    <source>
        <dbReference type="Proteomes" id="UP001286313"/>
    </source>
</evidence>
<proteinExistence type="predicted"/>
<keyword evidence="2" id="KW-1185">Reference proteome</keyword>
<dbReference type="Proteomes" id="UP001286313">
    <property type="component" value="Unassembled WGS sequence"/>
</dbReference>
<protein>
    <submittedName>
        <fullName evidence="1">Uncharacterized protein</fullName>
    </submittedName>
</protein>
<dbReference type="AlphaFoldDB" id="A0AAE1KFY4"/>
<evidence type="ECO:0000313" key="1">
    <source>
        <dbReference type="EMBL" id="KAK3872484.1"/>
    </source>
</evidence>
<sequence>VSTPPSFTSYISKLVFTPVHHNHHTCLPSHLSTTIIPPAFPLSSHLSTTIITPAFPPSSHLSTTIIPPAFPPSSHLSTTIIPPAFPTHICPPPSSHLPSLTPVYHHHHTCLPYSHLSTSPSHFHSLLSTPVYFIFAAVLNEQICLLNFYTCSRFSHLSLSLMGKKD</sequence>
<gene>
    <name evidence="1" type="ORF">Pcinc_022442</name>
</gene>
<dbReference type="EMBL" id="JAWQEG010002367">
    <property type="protein sequence ID" value="KAK3872484.1"/>
    <property type="molecule type" value="Genomic_DNA"/>
</dbReference>
<name>A0AAE1KFY4_PETCI</name>
<comment type="caution">
    <text evidence="1">The sequence shown here is derived from an EMBL/GenBank/DDBJ whole genome shotgun (WGS) entry which is preliminary data.</text>
</comment>
<organism evidence="1 2">
    <name type="scientific">Petrolisthes cinctipes</name>
    <name type="common">Flat porcelain crab</name>
    <dbReference type="NCBI Taxonomy" id="88211"/>
    <lineage>
        <taxon>Eukaryota</taxon>
        <taxon>Metazoa</taxon>
        <taxon>Ecdysozoa</taxon>
        <taxon>Arthropoda</taxon>
        <taxon>Crustacea</taxon>
        <taxon>Multicrustacea</taxon>
        <taxon>Malacostraca</taxon>
        <taxon>Eumalacostraca</taxon>
        <taxon>Eucarida</taxon>
        <taxon>Decapoda</taxon>
        <taxon>Pleocyemata</taxon>
        <taxon>Anomura</taxon>
        <taxon>Galatheoidea</taxon>
        <taxon>Porcellanidae</taxon>
        <taxon>Petrolisthes</taxon>
    </lineage>
</organism>